<feature type="compositionally biased region" description="Basic and acidic residues" evidence="1">
    <location>
        <begin position="213"/>
        <end position="223"/>
    </location>
</feature>
<accession>A0A550CJI4</accession>
<organism evidence="2 3">
    <name type="scientific">Schizophyllum amplum</name>
    <dbReference type="NCBI Taxonomy" id="97359"/>
    <lineage>
        <taxon>Eukaryota</taxon>
        <taxon>Fungi</taxon>
        <taxon>Dikarya</taxon>
        <taxon>Basidiomycota</taxon>
        <taxon>Agaricomycotina</taxon>
        <taxon>Agaricomycetes</taxon>
        <taxon>Agaricomycetidae</taxon>
        <taxon>Agaricales</taxon>
        <taxon>Schizophyllaceae</taxon>
        <taxon>Schizophyllum</taxon>
    </lineage>
</organism>
<comment type="caution">
    <text evidence="2">The sequence shown here is derived from an EMBL/GenBank/DDBJ whole genome shotgun (WGS) entry which is preliminary data.</text>
</comment>
<keyword evidence="3" id="KW-1185">Reference proteome</keyword>
<evidence type="ECO:0000313" key="2">
    <source>
        <dbReference type="EMBL" id="TRM64924.1"/>
    </source>
</evidence>
<reference evidence="2 3" key="1">
    <citation type="journal article" date="2019" name="New Phytol.">
        <title>Comparative genomics reveals unique wood-decay strategies and fruiting body development in the Schizophyllaceae.</title>
        <authorList>
            <person name="Almasi E."/>
            <person name="Sahu N."/>
            <person name="Krizsan K."/>
            <person name="Balint B."/>
            <person name="Kovacs G.M."/>
            <person name="Kiss B."/>
            <person name="Cseklye J."/>
            <person name="Drula E."/>
            <person name="Henrissat B."/>
            <person name="Nagy I."/>
            <person name="Chovatia M."/>
            <person name="Adam C."/>
            <person name="LaButti K."/>
            <person name="Lipzen A."/>
            <person name="Riley R."/>
            <person name="Grigoriev I.V."/>
            <person name="Nagy L.G."/>
        </authorList>
    </citation>
    <scope>NUCLEOTIDE SEQUENCE [LARGE SCALE GENOMIC DNA]</scope>
    <source>
        <strain evidence="2 3">NL-1724</strain>
    </source>
</reference>
<evidence type="ECO:0000256" key="1">
    <source>
        <dbReference type="SAM" id="MobiDB-lite"/>
    </source>
</evidence>
<dbReference type="Proteomes" id="UP000320762">
    <property type="component" value="Unassembled WGS sequence"/>
</dbReference>
<dbReference type="AlphaFoldDB" id="A0A550CJI4"/>
<feature type="region of interest" description="Disordered" evidence="1">
    <location>
        <begin position="1"/>
        <end position="23"/>
    </location>
</feature>
<feature type="compositionally biased region" description="Basic residues" evidence="1">
    <location>
        <begin position="11"/>
        <end position="23"/>
    </location>
</feature>
<protein>
    <submittedName>
        <fullName evidence="2">Uncharacterized protein</fullName>
    </submittedName>
</protein>
<feature type="region of interest" description="Disordered" evidence="1">
    <location>
        <begin position="190"/>
        <end position="224"/>
    </location>
</feature>
<name>A0A550CJI4_9AGAR</name>
<dbReference type="EMBL" id="VDMD01000006">
    <property type="protein sequence ID" value="TRM64924.1"/>
    <property type="molecule type" value="Genomic_DNA"/>
</dbReference>
<proteinExistence type="predicted"/>
<sequence length="325" mass="35454">MSPPPANTRRQASRARRQRLTRRTPHAYAFRGRRRKWRPRCPPLAFAIPRTNSAPFPQREHLGYGAYARLSLGVPPLPSSIIQSPVCPARVPLPSGVLADSRAPSRRAPPANPCRQASHARTSTYCVGRLTGAHPMRLPRARARVNVGAFDIPHLSDVLSHSSAPRRPFSGSRCLVPTLLLCEVMTTRSPARVRRPRREPSAFTGMSSAPRGLRAEAHERATGRDGLPALSRLAGFAVRAFKDGARNPASRPAHASSVAPGGPVRVPAVYAYKRVSRASTATASLRRPPPAFGSFRANDTPLPQHDHLGHSAYARLSIREALIRM</sequence>
<gene>
    <name evidence="2" type="ORF">BD626DRAFT_567790</name>
</gene>
<evidence type="ECO:0000313" key="3">
    <source>
        <dbReference type="Proteomes" id="UP000320762"/>
    </source>
</evidence>